<feature type="non-terminal residue" evidence="1">
    <location>
        <position position="83"/>
    </location>
</feature>
<name>A0ABS3TIV9_9BACT</name>
<keyword evidence="2" id="KW-1185">Reference proteome</keyword>
<dbReference type="Proteomes" id="UP000670527">
    <property type="component" value="Unassembled WGS sequence"/>
</dbReference>
<reference evidence="1 2" key="1">
    <citation type="submission" date="2021-03" db="EMBL/GenBank/DDBJ databases">
        <authorList>
            <person name="Kim M.K."/>
        </authorList>
    </citation>
    <scope>NUCLEOTIDE SEQUENCE [LARGE SCALE GENOMIC DNA]</scope>
    <source>
        <strain evidence="1 2">BT507</strain>
    </source>
</reference>
<protein>
    <submittedName>
        <fullName evidence="1">Uncharacterized protein</fullName>
    </submittedName>
</protein>
<feature type="non-terminal residue" evidence="1">
    <location>
        <position position="1"/>
    </location>
</feature>
<sequence>IIYDTCKLINPQNISIGAHSEIKDYVIIQSFGKVEIGEYCQLNPFTVIYAGEVKIGNYVMIAPHCMISSGNHDFRQVEKPMRL</sequence>
<accession>A0ABS3TIV9</accession>
<evidence type="ECO:0000313" key="2">
    <source>
        <dbReference type="Proteomes" id="UP000670527"/>
    </source>
</evidence>
<dbReference type="RefSeq" id="WP_208309676.1">
    <property type="nucleotide sequence ID" value="NZ_JAGETX010000142.1"/>
</dbReference>
<dbReference type="Gene3D" id="2.160.10.10">
    <property type="entry name" value="Hexapeptide repeat proteins"/>
    <property type="match status" value="1"/>
</dbReference>
<organism evidence="1 2">
    <name type="scientific">Hymenobacter defluvii</name>
    <dbReference type="NCBI Taxonomy" id="2054411"/>
    <lineage>
        <taxon>Bacteria</taxon>
        <taxon>Pseudomonadati</taxon>
        <taxon>Bacteroidota</taxon>
        <taxon>Cytophagia</taxon>
        <taxon>Cytophagales</taxon>
        <taxon>Hymenobacteraceae</taxon>
        <taxon>Hymenobacter</taxon>
    </lineage>
</organism>
<proteinExistence type="predicted"/>
<evidence type="ECO:0000313" key="1">
    <source>
        <dbReference type="EMBL" id="MBO3273594.1"/>
    </source>
</evidence>
<dbReference type="InterPro" id="IPR011004">
    <property type="entry name" value="Trimer_LpxA-like_sf"/>
</dbReference>
<comment type="caution">
    <text evidence="1">The sequence shown here is derived from an EMBL/GenBank/DDBJ whole genome shotgun (WGS) entry which is preliminary data.</text>
</comment>
<dbReference type="EMBL" id="JAGETX010000142">
    <property type="protein sequence ID" value="MBO3273594.1"/>
    <property type="molecule type" value="Genomic_DNA"/>
</dbReference>
<dbReference type="SUPFAM" id="SSF51161">
    <property type="entry name" value="Trimeric LpxA-like enzymes"/>
    <property type="match status" value="1"/>
</dbReference>
<gene>
    <name evidence="1" type="ORF">J4D97_23345</name>
</gene>